<evidence type="ECO:0000259" key="7">
    <source>
        <dbReference type="PROSITE" id="PS51296"/>
    </source>
</evidence>
<sequence length="442" mass="50435">MNELTGGIKADIFIPASEYRDPEQDRREAELLWPRTWQMACRESDLKAKGDYVVYDILDESILVIRTGDGADDIHAMYNVCQHRGRKLTERTKGKFGNDIACRFHGWRFGLTGELKHVPFETDWDGCAAFNKAELTIPAVQVARWGGWVWINQDANAIPLAEWLKDVSPVLEPFDLAAMRPLWWKTIIADVNWKIIVEAFCEGYHSGETHISGINYREAPMPTQIVGEHGMFYNAPAPFTEYKTEKGSWTTPKTFVEHFWANQKHLFTTLGAITLEPGMKATERLLDLPDDTPPEQTLALFFDYQLDELAKRGVTLPSSMNMEKWFAAGTDWHIFPNSIFLPSLDGALWYRIRPGKHHDQAVFDIWSFGRFAPGAEPVVEQEIYHGFEAFKGNCEFLEEDFLNMEAVNQGVKSRGFKGAVTNPVQEGTVAHFHRKLREWCGA</sequence>
<evidence type="ECO:0000256" key="3">
    <source>
        <dbReference type="ARBA" id="ARBA00022723"/>
    </source>
</evidence>
<dbReference type="GO" id="GO:0051537">
    <property type="term" value="F:2 iron, 2 sulfur cluster binding"/>
    <property type="evidence" value="ECO:0007669"/>
    <property type="project" value="UniProtKB-KW"/>
</dbReference>
<reference evidence="8 9" key="1">
    <citation type="submission" date="2019-01" db="EMBL/GenBank/DDBJ databases">
        <authorList>
            <person name="Chen W.-M."/>
        </authorList>
    </citation>
    <scope>NUCLEOTIDE SEQUENCE [LARGE SCALE GENOMIC DNA]</scope>
    <source>
        <strain evidence="8 9">CCP-7</strain>
    </source>
</reference>
<dbReference type="Pfam" id="PF00848">
    <property type="entry name" value="Ring_hydroxyl_A"/>
    <property type="match status" value="1"/>
</dbReference>
<comment type="caution">
    <text evidence="8">The sequence shown here is derived from an EMBL/GenBank/DDBJ whole genome shotgun (WGS) entry which is preliminary data.</text>
</comment>
<dbReference type="PANTHER" id="PTHR43756">
    <property type="entry name" value="CHOLINE MONOOXYGENASE, CHLOROPLASTIC"/>
    <property type="match status" value="1"/>
</dbReference>
<keyword evidence="8" id="KW-0223">Dioxygenase</keyword>
<accession>A0A437M925</accession>
<gene>
    <name evidence="8" type="ORF">EOD43_09155</name>
</gene>
<dbReference type="CDD" id="cd03469">
    <property type="entry name" value="Rieske_RO_Alpha_N"/>
    <property type="match status" value="1"/>
</dbReference>
<dbReference type="Gene3D" id="3.90.380.10">
    <property type="entry name" value="Naphthalene 1,2-dioxygenase Alpha Subunit, Chain A, domain 1"/>
    <property type="match status" value="1"/>
</dbReference>
<evidence type="ECO:0000256" key="4">
    <source>
        <dbReference type="ARBA" id="ARBA00023002"/>
    </source>
</evidence>
<name>A0A437M925_9SPHN</name>
<dbReference type="PANTHER" id="PTHR43756:SF5">
    <property type="entry name" value="CHOLINE MONOOXYGENASE, CHLOROPLASTIC"/>
    <property type="match status" value="1"/>
</dbReference>
<keyword evidence="6" id="KW-0411">Iron-sulfur</keyword>
<keyword evidence="5" id="KW-0408">Iron</keyword>
<dbReference type="GO" id="GO:0051213">
    <property type="term" value="F:dioxygenase activity"/>
    <property type="evidence" value="ECO:0007669"/>
    <property type="project" value="UniProtKB-KW"/>
</dbReference>
<dbReference type="InterPro" id="IPR015879">
    <property type="entry name" value="Ring_hydroxy_dOase_asu_C_dom"/>
</dbReference>
<organism evidence="8 9">
    <name type="scientific">Sphingomonas crocodyli</name>
    <dbReference type="NCBI Taxonomy" id="1979270"/>
    <lineage>
        <taxon>Bacteria</taxon>
        <taxon>Pseudomonadati</taxon>
        <taxon>Pseudomonadota</taxon>
        <taxon>Alphaproteobacteria</taxon>
        <taxon>Sphingomonadales</taxon>
        <taxon>Sphingomonadaceae</taxon>
        <taxon>Sphingomonas</taxon>
    </lineage>
</organism>
<keyword evidence="3" id="KW-0479">Metal-binding</keyword>
<dbReference type="Gene3D" id="2.102.10.10">
    <property type="entry name" value="Rieske [2Fe-2S] iron-sulphur domain"/>
    <property type="match status" value="1"/>
</dbReference>
<dbReference type="Pfam" id="PF00355">
    <property type="entry name" value="Rieske"/>
    <property type="match status" value="1"/>
</dbReference>
<dbReference type="InterPro" id="IPR001663">
    <property type="entry name" value="Rng_hydr_dOase-A"/>
</dbReference>
<protein>
    <submittedName>
        <fullName evidence="8">Aromatic ring-hydroxylating dioxygenase subunit alpha</fullName>
    </submittedName>
</protein>
<dbReference type="PRINTS" id="PR00090">
    <property type="entry name" value="RNGDIOXGNASE"/>
</dbReference>
<dbReference type="PROSITE" id="PS51296">
    <property type="entry name" value="RIESKE"/>
    <property type="match status" value="1"/>
</dbReference>
<comment type="cofactor">
    <cofactor evidence="1">
        <name>Fe cation</name>
        <dbReference type="ChEBI" id="CHEBI:24875"/>
    </cofactor>
</comment>
<evidence type="ECO:0000256" key="6">
    <source>
        <dbReference type="ARBA" id="ARBA00023014"/>
    </source>
</evidence>
<feature type="domain" description="Rieske" evidence="7">
    <location>
        <begin position="38"/>
        <end position="151"/>
    </location>
</feature>
<dbReference type="SUPFAM" id="SSF55961">
    <property type="entry name" value="Bet v1-like"/>
    <property type="match status" value="1"/>
</dbReference>
<evidence type="ECO:0000256" key="5">
    <source>
        <dbReference type="ARBA" id="ARBA00023004"/>
    </source>
</evidence>
<dbReference type="Proteomes" id="UP000282971">
    <property type="component" value="Unassembled WGS sequence"/>
</dbReference>
<dbReference type="EMBL" id="SACN01000001">
    <property type="protein sequence ID" value="RVT94004.1"/>
    <property type="molecule type" value="Genomic_DNA"/>
</dbReference>
<dbReference type="SUPFAM" id="SSF50022">
    <property type="entry name" value="ISP domain"/>
    <property type="match status" value="1"/>
</dbReference>
<dbReference type="InterPro" id="IPR036922">
    <property type="entry name" value="Rieske_2Fe-2S_sf"/>
</dbReference>
<dbReference type="InterPro" id="IPR017941">
    <property type="entry name" value="Rieske_2Fe-2S"/>
</dbReference>
<dbReference type="RefSeq" id="WP_127743176.1">
    <property type="nucleotide sequence ID" value="NZ_SACN01000001.1"/>
</dbReference>
<evidence type="ECO:0000256" key="1">
    <source>
        <dbReference type="ARBA" id="ARBA00001962"/>
    </source>
</evidence>
<keyword evidence="2" id="KW-0001">2Fe-2S</keyword>
<keyword evidence="4" id="KW-0560">Oxidoreductase</keyword>
<evidence type="ECO:0000313" key="8">
    <source>
        <dbReference type="EMBL" id="RVT94004.1"/>
    </source>
</evidence>
<dbReference type="AlphaFoldDB" id="A0A437M925"/>
<evidence type="ECO:0000256" key="2">
    <source>
        <dbReference type="ARBA" id="ARBA00022714"/>
    </source>
</evidence>
<keyword evidence="9" id="KW-1185">Reference proteome</keyword>
<dbReference type="OrthoDB" id="7458380at2"/>
<dbReference type="GO" id="GO:0005506">
    <property type="term" value="F:iron ion binding"/>
    <property type="evidence" value="ECO:0007669"/>
    <property type="project" value="InterPro"/>
</dbReference>
<proteinExistence type="predicted"/>
<evidence type="ECO:0000313" key="9">
    <source>
        <dbReference type="Proteomes" id="UP000282971"/>
    </source>
</evidence>